<keyword evidence="2" id="KW-1185">Reference proteome</keyword>
<dbReference type="Proteomes" id="UP001180020">
    <property type="component" value="Unassembled WGS sequence"/>
</dbReference>
<dbReference type="AlphaFoldDB" id="A0AAV9E5X6"/>
<gene>
    <name evidence="1" type="ORF">QJS10_CPA09g00893</name>
</gene>
<dbReference type="EMBL" id="JAUJYO010000009">
    <property type="protein sequence ID" value="KAK1308787.1"/>
    <property type="molecule type" value="Genomic_DNA"/>
</dbReference>
<accession>A0AAV9E5X6</accession>
<reference evidence="1" key="1">
    <citation type="journal article" date="2023" name="Nat. Commun.">
        <title>Diploid and tetraploid genomes of Acorus and the evolution of monocots.</title>
        <authorList>
            <person name="Ma L."/>
            <person name="Liu K.W."/>
            <person name="Li Z."/>
            <person name="Hsiao Y.Y."/>
            <person name="Qi Y."/>
            <person name="Fu T."/>
            <person name="Tang G.D."/>
            <person name="Zhang D."/>
            <person name="Sun W.H."/>
            <person name="Liu D.K."/>
            <person name="Li Y."/>
            <person name="Chen G.Z."/>
            <person name="Liu X.D."/>
            <person name="Liao X.Y."/>
            <person name="Jiang Y.T."/>
            <person name="Yu X."/>
            <person name="Hao Y."/>
            <person name="Huang J."/>
            <person name="Zhao X.W."/>
            <person name="Ke S."/>
            <person name="Chen Y.Y."/>
            <person name="Wu W.L."/>
            <person name="Hsu J.L."/>
            <person name="Lin Y.F."/>
            <person name="Huang M.D."/>
            <person name="Li C.Y."/>
            <person name="Huang L."/>
            <person name="Wang Z.W."/>
            <person name="Zhao X."/>
            <person name="Zhong W.Y."/>
            <person name="Peng D.H."/>
            <person name="Ahmad S."/>
            <person name="Lan S."/>
            <person name="Zhang J.S."/>
            <person name="Tsai W.C."/>
            <person name="Van de Peer Y."/>
            <person name="Liu Z.J."/>
        </authorList>
    </citation>
    <scope>NUCLEOTIDE SEQUENCE</scope>
    <source>
        <strain evidence="1">CP</strain>
    </source>
</reference>
<evidence type="ECO:0000313" key="2">
    <source>
        <dbReference type="Proteomes" id="UP001180020"/>
    </source>
</evidence>
<proteinExistence type="predicted"/>
<reference evidence="1" key="2">
    <citation type="submission" date="2023-06" db="EMBL/GenBank/DDBJ databases">
        <authorList>
            <person name="Ma L."/>
            <person name="Liu K.-W."/>
            <person name="Li Z."/>
            <person name="Hsiao Y.-Y."/>
            <person name="Qi Y."/>
            <person name="Fu T."/>
            <person name="Tang G."/>
            <person name="Zhang D."/>
            <person name="Sun W.-H."/>
            <person name="Liu D.-K."/>
            <person name="Li Y."/>
            <person name="Chen G.-Z."/>
            <person name="Liu X.-D."/>
            <person name="Liao X.-Y."/>
            <person name="Jiang Y.-T."/>
            <person name="Yu X."/>
            <person name="Hao Y."/>
            <person name="Huang J."/>
            <person name="Zhao X.-W."/>
            <person name="Ke S."/>
            <person name="Chen Y.-Y."/>
            <person name="Wu W.-L."/>
            <person name="Hsu J.-L."/>
            <person name="Lin Y.-F."/>
            <person name="Huang M.-D."/>
            <person name="Li C.-Y."/>
            <person name="Huang L."/>
            <person name="Wang Z.-W."/>
            <person name="Zhao X."/>
            <person name="Zhong W.-Y."/>
            <person name="Peng D.-H."/>
            <person name="Ahmad S."/>
            <person name="Lan S."/>
            <person name="Zhang J.-S."/>
            <person name="Tsai W.-C."/>
            <person name="Van De Peer Y."/>
            <person name="Liu Z.-J."/>
        </authorList>
    </citation>
    <scope>NUCLEOTIDE SEQUENCE</scope>
    <source>
        <strain evidence="1">CP</strain>
        <tissue evidence="1">Leaves</tissue>
    </source>
</reference>
<organism evidence="1 2">
    <name type="scientific">Acorus calamus</name>
    <name type="common">Sweet flag</name>
    <dbReference type="NCBI Taxonomy" id="4465"/>
    <lineage>
        <taxon>Eukaryota</taxon>
        <taxon>Viridiplantae</taxon>
        <taxon>Streptophyta</taxon>
        <taxon>Embryophyta</taxon>
        <taxon>Tracheophyta</taxon>
        <taxon>Spermatophyta</taxon>
        <taxon>Magnoliopsida</taxon>
        <taxon>Liliopsida</taxon>
        <taxon>Acoraceae</taxon>
        <taxon>Acorus</taxon>
    </lineage>
</organism>
<name>A0AAV9E5X6_ACOCL</name>
<comment type="caution">
    <text evidence="1">The sequence shown here is derived from an EMBL/GenBank/DDBJ whole genome shotgun (WGS) entry which is preliminary data.</text>
</comment>
<sequence>MVTHRRVDEESIPSKRQYLEGESPLGLLLYLDFYSPGQRMILPKVQYLIFEGKTINLWFDPWMNGKGLEQYFGHLTYDWGHPKEATLASFIKDGQWARPKRCPVELEMLWSDIQQLEVGGLGDDLLI</sequence>
<protein>
    <submittedName>
        <fullName evidence="1">Uncharacterized protein</fullName>
    </submittedName>
</protein>
<evidence type="ECO:0000313" key="1">
    <source>
        <dbReference type="EMBL" id="KAK1308787.1"/>
    </source>
</evidence>